<dbReference type="Gene3D" id="1.20.1280.50">
    <property type="match status" value="1"/>
</dbReference>
<dbReference type="SUPFAM" id="SSF81383">
    <property type="entry name" value="F-box domain"/>
    <property type="match status" value="1"/>
</dbReference>
<evidence type="ECO:0000313" key="4">
    <source>
        <dbReference type="Proteomes" id="UP000053477"/>
    </source>
</evidence>
<dbReference type="InterPro" id="IPR036047">
    <property type="entry name" value="F-box-like_dom_sf"/>
</dbReference>
<dbReference type="AlphaFoldDB" id="A0A0H2RC29"/>
<proteinExistence type="predicted"/>
<dbReference type="Pfam" id="PF12937">
    <property type="entry name" value="F-box-like"/>
    <property type="match status" value="1"/>
</dbReference>
<feature type="domain" description="F-box" evidence="2">
    <location>
        <begin position="112"/>
        <end position="155"/>
    </location>
</feature>
<dbReference type="InParanoid" id="A0A0H2RC29"/>
<organism evidence="3 4">
    <name type="scientific">Schizopora paradoxa</name>
    <dbReference type="NCBI Taxonomy" id="27342"/>
    <lineage>
        <taxon>Eukaryota</taxon>
        <taxon>Fungi</taxon>
        <taxon>Dikarya</taxon>
        <taxon>Basidiomycota</taxon>
        <taxon>Agaricomycotina</taxon>
        <taxon>Agaricomycetes</taxon>
        <taxon>Hymenochaetales</taxon>
        <taxon>Schizoporaceae</taxon>
        <taxon>Schizopora</taxon>
    </lineage>
</organism>
<feature type="region of interest" description="Disordered" evidence="1">
    <location>
        <begin position="53"/>
        <end position="81"/>
    </location>
</feature>
<evidence type="ECO:0000259" key="2">
    <source>
        <dbReference type="Pfam" id="PF12937"/>
    </source>
</evidence>
<dbReference type="InterPro" id="IPR001810">
    <property type="entry name" value="F-box_dom"/>
</dbReference>
<keyword evidence="4" id="KW-1185">Reference proteome</keyword>
<evidence type="ECO:0000313" key="3">
    <source>
        <dbReference type="EMBL" id="KLO09032.1"/>
    </source>
</evidence>
<feature type="compositionally biased region" description="Basic and acidic residues" evidence="1">
    <location>
        <begin position="71"/>
        <end position="81"/>
    </location>
</feature>
<sequence>MSQVSKRHKLSGEVEKIAEHAHALGINSQPTVMASKKSINELIASLQRWANSGDDNSPHSSVPVDDFWNSKSEDSNPKVDETSSRSASLLLLLLQNAPVDVAQAVRASRRTLSDLPAELLAQIVHFAPAEAFSVSRVCKHLRQAVTSMPQLWTYVSNYQTPNEVMLALARSRKAKLTVALFAKIGDNSKCTSFLHLVLPHSKRWREFRFEADEYRAEFFIELHKAQEVKGVGRRFPALESLHLQCYHPLYELDERSRLRGMDDVNLNFWGRWELPNLRKCYLSSVEDDFNGLHIPPALRGKNMTSLKLDYHKDRRDYGHFTSCICFTAGFQHLRQLELTIYKLKIEGGRSHNLEHHTFTNLESLRLDFTSDAFQSIVQAEMVFKELMRFFITPRLSQMIVHTNNKKRIDVKEWLRGVKYDKISVLQKMYWQIRDPAFGILLQFPRKDVGLSADPHQGAAFLDEPTDKALLDLPTLEITSLPKNTLYSLADHLDWEKDTWEYMRRFYWFREEGSWDISCDSDPSDDDHRYD</sequence>
<dbReference type="Proteomes" id="UP000053477">
    <property type="component" value="Unassembled WGS sequence"/>
</dbReference>
<evidence type="ECO:0000256" key="1">
    <source>
        <dbReference type="SAM" id="MobiDB-lite"/>
    </source>
</evidence>
<protein>
    <recommendedName>
        <fullName evidence="2">F-box domain-containing protein</fullName>
    </recommendedName>
</protein>
<reference evidence="3 4" key="1">
    <citation type="submission" date="2015-04" db="EMBL/GenBank/DDBJ databases">
        <title>Complete genome sequence of Schizopora paradoxa KUC8140, a cosmopolitan wood degrader in East Asia.</title>
        <authorList>
            <consortium name="DOE Joint Genome Institute"/>
            <person name="Min B."/>
            <person name="Park H."/>
            <person name="Jang Y."/>
            <person name="Kim J.-J."/>
            <person name="Kim K.H."/>
            <person name="Pangilinan J."/>
            <person name="Lipzen A."/>
            <person name="Riley R."/>
            <person name="Grigoriev I.V."/>
            <person name="Spatafora J.W."/>
            <person name="Choi I.-G."/>
        </authorList>
    </citation>
    <scope>NUCLEOTIDE SEQUENCE [LARGE SCALE GENOMIC DNA]</scope>
    <source>
        <strain evidence="3 4">KUC8140</strain>
    </source>
</reference>
<gene>
    <name evidence="3" type="ORF">SCHPADRAFT_943992</name>
</gene>
<name>A0A0H2RC29_9AGAM</name>
<dbReference type="EMBL" id="KQ086069">
    <property type="protein sequence ID" value="KLO09032.1"/>
    <property type="molecule type" value="Genomic_DNA"/>
</dbReference>
<accession>A0A0H2RC29</accession>